<feature type="compositionally biased region" description="Acidic residues" evidence="1">
    <location>
        <begin position="550"/>
        <end position="597"/>
    </location>
</feature>
<feature type="region of interest" description="Disordered" evidence="1">
    <location>
        <begin position="338"/>
        <end position="361"/>
    </location>
</feature>
<evidence type="ECO:0000313" key="2">
    <source>
        <dbReference type="EMBL" id="KAF2662763.1"/>
    </source>
</evidence>
<feature type="compositionally biased region" description="Basic residues" evidence="1">
    <location>
        <begin position="746"/>
        <end position="763"/>
    </location>
</feature>
<dbReference type="Proteomes" id="UP000799324">
    <property type="component" value="Unassembled WGS sequence"/>
</dbReference>
<dbReference type="InterPro" id="IPR009072">
    <property type="entry name" value="Histone-fold"/>
</dbReference>
<evidence type="ECO:0000256" key="1">
    <source>
        <dbReference type="SAM" id="MobiDB-lite"/>
    </source>
</evidence>
<proteinExistence type="predicted"/>
<feature type="region of interest" description="Disordered" evidence="1">
    <location>
        <begin position="186"/>
        <end position="225"/>
    </location>
</feature>
<dbReference type="OrthoDB" id="2420608at2759"/>
<sequence>MCARMVRGEGAAPIASQPSFVFASAQPSRQRVTTSERPHPPSLPDALRHVASPTALCQSAAAARSLRNNMHPASEPPAKRLRLLQSVDVDESNPDYIRSREQARNLLRTKFEGLFAKYENMTEEQSDDLDLQTGQIVVDRGHIRNNRRAWESAQYLDDIIGRAPQTERVECSDGSEDELALPVTPVVKGKGKSQDNAAPSRPAAVQTQSWPHVQSSPATHAANHDHVAPNAPLLDQTQLLNALAPALQLPQTPLGAQNQNALLIGLGQVVMQAVAHVLPQAQALTSQFGTTPLVTPRSVPTFQAAATSSTAETVAPATDPKWYFPPLPEVSSVAWKKAKSSPSRPSHTALQSRRVDSLPKSSPLARVSTIVDDVPPTPVDIPETIPDVRAGDGEVSTNSALSQLEKPRKRRCARFTFSKEDDTYILEQRKIHKTSWPQIRTSKAKWKDWPISAFHNHWYLHLRHDKSALVSPKDYPAEHPEVAGANEQELESSFTSLEEPRQLLTPSSLEHAELNEPRNFQQIATDDSTFNPGHTYSEEDLELLSLAGAGEEEQGIEEQEEQQQEVGVEGEGEVEGEDEDQREDEDMVEEQTEEESQQVDGPIIQETPPLESHCTSGPSIPPEDIIPSIELHDYIQVEYKELHDSTPRRSKVHVQIPYKPHDSPVESQRPRADSDDLDLVPTEDVDELAAPCPTTPRVYIKREPSTPGPSLFDALSAKTPKSAPHLKLASSSNRAATPRSGQSKKEFRRRYRLQWSRKPRKSTMHVTSQRSSEVLGKRKLADEDEDSWDELAC</sequence>
<feature type="compositionally biased region" description="Basic and acidic residues" evidence="1">
    <location>
        <begin position="659"/>
        <end position="674"/>
    </location>
</feature>
<dbReference type="GO" id="GO:0005634">
    <property type="term" value="C:nucleus"/>
    <property type="evidence" value="ECO:0007669"/>
    <property type="project" value="InterPro"/>
</dbReference>
<evidence type="ECO:0008006" key="4">
    <source>
        <dbReference type="Google" id="ProtNLM"/>
    </source>
</evidence>
<feature type="compositionally biased region" description="Acidic residues" evidence="1">
    <location>
        <begin position="675"/>
        <end position="687"/>
    </location>
</feature>
<feature type="region of interest" description="Disordered" evidence="1">
    <location>
        <begin position="550"/>
        <end position="625"/>
    </location>
</feature>
<dbReference type="Pfam" id="PF10384">
    <property type="entry name" value="Scm3"/>
    <property type="match status" value="1"/>
</dbReference>
<feature type="compositionally biased region" description="Polar residues" evidence="1">
    <location>
        <begin position="729"/>
        <end position="741"/>
    </location>
</feature>
<dbReference type="AlphaFoldDB" id="A0A6A6TUW4"/>
<name>A0A6A6TUW4_9PLEO</name>
<feature type="region of interest" description="Disordered" evidence="1">
    <location>
        <begin position="641"/>
        <end position="793"/>
    </location>
</feature>
<reference evidence="2" key="1">
    <citation type="journal article" date="2020" name="Stud. Mycol.">
        <title>101 Dothideomycetes genomes: a test case for predicting lifestyles and emergence of pathogens.</title>
        <authorList>
            <person name="Haridas S."/>
            <person name="Albert R."/>
            <person name="Binder M."/>
            <person name="Bloem J."/>
            <person name="Labutti K."/>
            <person name="Salamov A."/>
            <person name="Andreopoulos B."/>
            <person name="Baker S."/>
            <person name="Barry K."/>
            <person name="Bills G."/>
            <person name="Bluhm B."/>
            <person name="Cannon C."/>
            <person name="Castanera R."/>
            <person name="Culley D."/>
            <person name="Daum C."/>
            <person name="Ezra D."/>
            <person name="Gonzalez J."/>
            <person name="Henrissat B."/>
            <person name="Kuo A."/>
            <person name="Liang C."/>
            <person name="Lipzen A."/>
            <person name="Lutzoni F."/>
            <person name="Magnuson J."/>
            <person name="Mondo S."/>
            <person name="Nolan M."/>
            <person name="Ohm R."/>
            <person name="Pangilinan J."/>
            <person name="Park H.-J."/>
            <person name="Ramirez L."/>
            <person name="Alfaro M."/>
            <person name="Sun H."/>
            <person name="Tritt A."/>
            <person name="Yoshinaga Y."/>
            <person name="Zwiers L.-H."/>
            <person name="Turgeon B."/>
            <person name="Goodwin S."/>
            <person name="Spatafora J."/>
            <person name="Crous P."/>
            <person name="Grigoriev I."/>
        </authorList>
    </citation>
    <scope>NUCLEOTIDE SEQUENCE</scope>
    <source>
        <strain evidence="2">CBS 122681</strain>
    </source>
</reference>
<dbReference type="Gene3D" id="1.10.20.10">
    <property type="entry name" value="Histone, subunit A"/>
    <property type="match status" value="1"/>
</dbReference>
<feature type="region of interest" description="Disordered" evidence="1">
    <location>
        <begin position="22"/>
        <end position="47"/>
    </location>
</feature>
<dbReference type="GO" id="GO:0042393">
    <property type="term" value="F:histone binding"/>
    <property type="evidence" value="ECO:0007669"/>
    <property type="project" value="InterPro"/>
</dbReference>
<gene>
    <name evidence="2" type="ORF">K491DRAFT_2068</name>
</gene>
<dbReference type="EMBL" id="MU004288">
    <property type="protein sequence ID" value="KAF2662763.1"/>
    <property type="molecule type" value="Genomic_DNA"/>
</dbReference>
<feature type="compositionally biased region" description="Acidic residues" evidence="1">
    <location>
        <begin position="782"/>
        <end position="793"/>
    </location>
</feature>
<dbReference type="InterPro" id="IPR018465">
    <property type="entry name" value="Scm3/HJURP"/>
</dbReference>
<accession>A0A6A6TUW4</accession>
<dbReference type="GO" id="GO:0046982">
    <property type="term" value="F:protein heterodimerization activity"/>
    <property type="evidence" value="ECO:0007669"/>
    <property type="project" value="InterPro"/>
</dbReference>
<feature type="compositionally biased region" description="Polar residues" evidence="1">
    <location>
        <begin position="205"/>
        <end position="218"/>
    </location>
</feature>
<protein>
    <recommendedName>
        <fullName evidence="4">Myb-like domain-containing protein</fullName>
    </recommendedName>
</protein>
<organism evidence="2 3">
    <name type="scientific">Lophiostoma macrostomum CBS 122681</name>
    <dbReference type="NCBI Taxonomy" id="1314788"/>
    <lineage>
        <taxon>Eukaryota</taxon>
        <taxon>Fungi</taxon>
        <taxon>Dikarya</taxon>
        <taxon>Ascomycota</taxon>
        <taxon>Pezizomycotina</taxon>
        <taxon>Dothideomycetes</taxon>
        <taxon>Pleosporomycetidae</taxon>
        <taxon>Pleosporales</taxon>
        <taxon>Lophiostomataceae</taxon>
        <taxon>Lophiostoma</taxon>
    </lineage>
</organism>
<keyword evidence="3" id="KW-1185">Reference proteome</keyword>
<evidence type="ECO:0000313" key="3">
    <source>
        <dbReference type="Proteomes" id="UP000799324"/>
    </source>
</evidence>